<evidence type="ECO:0000256" key="8">
    <source>
        <dbReference type="ARBA" id="ARBA00037998"/>
    </source>
</evidence>
<dbReference type="GO" id="GO:0006865">
    <property type="term" value="P:amino acid transport"/>
    <property type="evidence" value="ECO:0007669"/>
    <property type="project" value="UniProtKB-KW"/>
</dbReference>
<keyword evidence="3" id="KW-1003">Cell membrane</keyword>
<keyword evidence="2" id="KW-0813">Transport</keyword>
<feature type="transmembrane region" description="Helical" evidence="9">
    <location>
        <begin position="233"/>
        <end position="257"/>
    </location>
</feature>
<protein>
    <recommendedName>
        <fullName evidence="11">Branched-chain amino acid ABC transporter permease</fullName>
    </recommendedName>
</protein>
<dbReference type="AlphaFoldDB" id="A0A382KXS6"/>
<dbReference type="CDD" id="cd06582">
    <property type="entry name" value="TM_PBP1_LivH_like"/>
    <property type="match status" value="1"/>
</dbReference>
<comment type="similarity">
    <text evidence="8">Belongs to the binding-protein-dependent transport system permease family. LivHM subfamily.</text>
</comment>
<dbReference type="Pfam" id="PF02653">
    <property type="entry name" value="BPD_transp_2"/>
    <property type="match status" value="1"/>
</dbReference>
<feature type="transmembrane region" description="Helical" evidence="9">
    <location>
        <begin position="269"/>
        <end position="289"/>
    </location>
</feature>
<organism evidence="10">
    <name type="scientific">marine metagenome</name>
    <dbReference type="NCBI Taxonomy" id="408172"/>
    <lineage>
        <taxon>unclassified sequences</taxon>
        <taxon>metagenomes</taxon>
        <taxon>ecological metagenomes</taxon>
    </lineage>
</organism>
<name>A0A382KXS6_9ZZZZ</name>
<gene>
    <name evidence="10" type="ORF">METZ01_LOCUS281177</name>
</gene>
<evidence type="ECO:0000256" key="4">
    <source>
        <dbReference type="ARBA" id="ARBA00022692"/>
    </source>
</evidence>
<keyword evidence="7 9" id="KW-0472">Membrane</keyword>
<comment type="subcellular location">
    <subcellularLocation>
        <location evidence="1">Cell membrane</location>
        <topology evidence="1">Multi-pass membrane protein</topology>
    </subcellularLocation>
</comment>
<evidence type="ECO:0000256" key="1">
    <source>
        <dbReference type="ARBA" id="ARBA00004651"/>
    </source>
</evidence>
<evidence type="ECO:0008006" key="11">
    <source>
        <dbReference type="Google" id="ProtNLM"/>
    </source>
</evidence>
<keyword evidence="5" id="KW-0029">Amino-acid transport</keyword>
<dbReference type="GO" id="GO:0022857">
    <property type="term" value="F:transmembrane transporter activity"/>
    <property type="evidence" value="ECO:0007669"/>
    <property type="project" value="InterPro"/>
</dbReference>
<feature type="transmembrane region" description="Helical" evidence="9">
    <location>
        <begin position="12"/>
        <end position="32"/>
    </location>
</feature>
<evidence type="ECO:0000256" key="5">
    <source>
        <dbReference type="ARBA" id="ARBA00022970"/>
    </source>
</evidence>
<feature type="transmembrane region" description="Helical" evidence="9">
    <location>
        <begin position="140"/>
        <end position="164"/>
    </location>
</feature>
<evidence type="ECO:0000256" key="7">
    <source>
        <dbReference type="ARBA" id="ARBA00023136"/>
    </source>
</evidence>
<accession>A0A382KXS6</accession>
<evidence type="ECO:0000256" key="9">
    <source>
        <dbReference type="SAM" id="Phobius"/>
    </source>
</evidence>
<keyword evidence="4 9" id="KW-0812">Transmembrane</keyword>
<sequence>MDPILLNTQLIFNGIAVGCIYGLVALGFVLIYKATEVVNFAQGELLMLGAFFAYTYIGILGMPYWLGALLAIASMAVFGGLLDSLVMRPVVGQPTFAYVMLTIGLGIIIRAVATMIPGWGVETYSIDTPYTNAVIKVAGLVISVDYLVIVIVTCVLVAVLYGFFSFTRIGVAMQASSQNQLAAYYMGVPVKRVFSMIWGISASVAAIAGILLAPVDLIDTSMGFIGLKAFPAAVLGGFGSIPGALVGGVIIGVIESLSGFYLPPGFKDIAAFIVLLVVLIVRPEGLFGVSTKKRV</sequence>
<feature type="transmembrane region" description="Helical" evidence="9">
    <location>
        <begin position="44"/>
        <end position="62"/>
    </location>
</feature>
<feature type="transmembrane region" description="Helical" evidence="9">
    <location>
        <begin position="193"/>
        <end position="213"/>
    </location>
</feature>
<proteinExistence type="inferred from homology"/>
<dbReference type="GO" id="GO:0005886">
    <property type="term" value="C:plasma membrane"/>
    <property type="evidence" value="ECO:0007669"/>
    <property type="project" value="UniProtKB-SubCell"/>
</dbReference>
<keyword evidence="6 9" id="KW-1133">Transmembrane helix</keyword>
<dbReference type="InterPro" id="IPR052157">
    <property type="entry name" value="BCAA_transport_permease"/>
</dbReference>
<dbReference type="PANTHER" id="PTHR11795">
    <property type="entry name" value="BRANCHED-CHAIN AMINO ACID TRANSPORT SYSTEM PERMEASE PROTEIN LIVH"/>
    <property type="match status" value="1"/>
</dbReference>
<evidence type="ECO:0000313" key="10">
    <source>
        <dbReference type="EMBL" id="SVC28323.1"/>
    </source>
</evidence>
<dbReference type="InterPro" id="IPR001851">
    <property type="entry name" value="ABC_transp_permease"/>
</dbReference>
<evidence type="ECO:0000256" key="6">
    <source>
        <dbReference type="ARBA" id="ARBA00022989"/>
    </source>
</evidence>
<feature type="transmembrane region" description="Helical" evidence="9">
    <location>
        <begin position="68"/>
        <end position="86"/>
    </location>
</feature>
<feature type="transmembrane region" description="Helical" evidence="9">
    <location>
        <begin position="98"/>
        <end position="120"/>
    </location>
</feature>
<evidence type="ECO:0000256" key="2">
    <source>
        <dbReference type="ARBA" id="ARBA00022448"/>
    </source>
</evidence>
<dbReference type="EMBL" id="UINC01083023">
    <property type="protein sequence ID" value="SVC28323.1"/>
    <property type="molecule type" value="Genomic_DNA"/>
</dbReference>
<dbReference type="PANTHER" id="PTHR11795:SF451">
    <property type="entry name" value="ABC TRANSPORTER PERMEASE PROTEIN"/>
    <property type="match status" value="1"/>
</dbReference>
<reference evidence="10" key="1">
    <citation type="submission" date="2018-05" db="EMBL/GenBank/DDBJ databases">
        <authorList>
            <person name="Lanie J.A."/>
            <person name="Ng W.-L."/>
            <person name="Kazmierczak K.M."/>
            <person name="Andrzejewski T.M."/>
            <person name="Davidsen T.M."/>
            <person name="Wayne K.J."/>
            <person name="Tettelin H."/>
            <person name="Glass J.I."/>
            <person name="Rusch D."/>
            <person name="Podicherti R."/>
            <person name="Tsui H.-C.T."/>
            <person name="Winkler M.E."/>
        </authorList>
    </citation>
    <scope>NUCLEOTIDE SEQUENCE</scope>
</reference>
<evidence type="ECO:0000256" key="3">
    <source>
        <dbReference type="ARBA" id="ARBA00022475"/>
    </source>
</evidence>